<gene>
    <name evidence="2" type="ORF">DCC39_15045</name>
</gene>
<reference evidence="2 3" key="1">
    <citation type="submission" date="2018-04" db="EMBL/GenBank/DDBJ databases">
        <title>Camelliibacillus theae gen. nov., sp. nov., isolated from Pu'er tea.</title>
        <authorList>
            <person name="Niu L."/>
        </authorList>
    </citation>
    <scope>NUCLEOTIDE SEQUENCE [LARGE SCALE GENOMIC DNA]</scope>
    <source>
        <strain evidence="2 3">T8</strain>
    </source>
</reference>
<protein>
    <submittedName>
        <fullName evidence="2">DinB family protein</fullName>
    </submittedName>
</protein>
<comment type="caution">
    <text evidence="2">The sequence shown here is derived from an EMBL/GenBank/DDBJ whole genome shotgun (WGS) entry which is preliminary data.</text>
</comment>
<dbReference type="SUPFAM" id="SSF109854">
    <property type="entry name" value="DinB/YfiT-like putative metalloenzymes"/>
    <property type="match status" value="1"/>
</dbReference>
<dbReference type="Gene3D" id="1.20.120.450">
    <property type="entry name" value="dinb family like domain"/>
    <property type="match status" value="1"/>
</dbReference>
<proteinExistence type="predicted"/>
<dbReference type="Pfam" id="PF12867">
    <property type="entry name" value="DinB_2"/>
    <property type="match status" value="1"/>
</dbReference>
<dbReference type="EMBL" id="QCZG01000038">
    <property type="protein sequence ID" value="PWA08398.1"/>
    <property type="molecule type" value="Genomic_DNA"/>
</dbReference>
<organism evidence="2 3">
    <name type="scientific">Pueribacillus theae</name>
    <dbReference type="NCBI Taxonomy" id="2171751"/>
    <lineage>
        <taxon>Bacteria</taxon>
        <taxon>Bacillati</taxon>
        <taxon>Bacillota</taxon>
        <taxon>Bacilli</taxon>
        <taxon>Bacillales</taxon>
        <taxon>Bacillaceae</taxon>
        <taxon>Pueribacillus</taxon>
    </lineage>
</organism>
<evidence type="ECO:0000259" key="1">
    <source>
        <dbReference type="Pfam" id="PF12867"/>
    </source>
</evidence>
<evidence type="ECO:0000313" key="2">
    <source>
        <dbReference type="EMBL" id="PWA08398.1"/>
    </source>
</evidence>
<sequence>MNEDMLFTIFEKARKNTLGAAKKIAEKNPTIVDVIPEGFNNNIRWNLGHIAAICDQLMNFPAGEKPLLPKPFNQSFSNGTSPKDWNDETPTYDDIVQALEAQPQQLKERYAGKLSDPLPKPFSLVGIDFQTVGDLLVFVTYHEGMHQGTIGALQKVAK</sequence>
<feature type="domain" description="DinB-like" evidence="1">
    <location>
        <begin position="10"/>
        <end position="150"/>
    </location>
</feature>
<keyword evidence="3" id="KW-1185">Reference proteome</keyword>
<dbReference type="InterPro" id="IPR024775">
    <property type="entry name" value="DinB-like"/>
</dbReference>
<dbReference type="OrthoDB" id="4295522at2"/>
<accession>A0A2U1JU76</accession>
<evidence type="ECO:0000313" key="3">
    <source>
        <dbReference type="Proteomes" id="UP000245998"/>
    </source>
</evidence>
<dbReference type="AlphaFoldDB" id="A0A2U1JU76"/>
<dbReference type="RefSeq" id="WP_116555722.1">
    <property type="nucleotide sequence ID" value="NZ_QCZG01000038.1"/>
</dbReference>
<name>A0A2U1JU76_9BACI</name>
<dbReference type="Proteomes" id="UP000245998">
    <property type="component" value="Unassembled WGS sequence"/>
</dbReference>
<dbReference type="InterPro" id="IPR034660">
    <property type="entry name" value="DinB/YfiT-like"/>
</dbReference>